<proteinExistence type="predicted"/>
<accession>A0A498L770</accession>
<evidence type="ECO:0000313" key="1">
    <source>
        <dbReference type="EMBL" id="RXN03273.1"/>
    </source>
</evidence>
<dbReference type="EMBL" id="QBIY01013485">
    <property type="protein sequence ID" value="RXN03273.1"/>
    <property type="molecule type" value="Genomic_DNA"/>
</dbReference>
<keyword evidence="2" id="KW-1185">Reference proteome</keyword>
<protein>
    <submittedName>
        <fullName evidence="1">HMG domain-containing 3-like protein</fullName>
    </submittedName>
</protein>
<dbReference type="PANTHER" id="PTHR17609:SF3">
    <property type="entry name" value="SAP DOMAIN-CONTAINING PROTEIN"/>
    <property type="match status" value="1"/>
</dbReference>
<sequence length="261" mass="29990">MAVSDLKEPPSEFKGEVNTEEIWQSVDLEMIARGFVPSQTKNPFLVDPSYEKWAPWIGEKTRIGNTVLNTEYEKVASAKVTSPDAQVLNVSEDRLVDELMKQKVGVVRKLCKACNVYSKGSRMDLILRIRSEMQNRHSYNKIFQKIWGASDETSLTLEFAPEKLVVQSPRKVRVMSDLKTASQWCMENSGDLLGSIQLPRILCMEDEEAAEALDRFFSAEFINDDLVEPLIFVFEFMQDMHKFLEHVVDNLNLRIFSRTQN</sequence>
<name>A0A498L770_LABRO</name>
<dbReference type="InterPro" id="IPR039598">
    <property type="entry name" value="HMGXB3"/>
</dbReference>
<comment type="caution">
    <text evidence="1">The sequence shown here is derived from an EMBL/GenBank/DDBJ whole genome shotgun (WGS) entry which is preliminary data.</text>
</comment>
<organism evidence="1 2">
    <name type="scientific">Labeo rohita</name>
    <name type="common">Indian major carp</name>
    <name type="synonym">Cyprinus rohita</name>
    <dbReference type="NCBI Taxonomy" id="84645"/>
    <lineage>
        <taxon>Eukaryota</taxon>
        <taxon>Metazoa</taxon>
        <taxon>Chordata</taxon>
        <taxon>Craniata</taxon>
        <taxon>Vertebrata</taxon>
        <taxon>Euteleostomi</taxon>
        <taxon>Actinopterygii</taxon>
        <taxon>Neopterygii</taxon>
        <taxon>Teleostei</taxon>
        <taxon>Ostariophysi</taxon>
        <taxon>Cypriniformes</taxon>
        <taxon>Cyprinidae</taxon>
        <taxon>Labeoninae</taxon>
        <taxon>Labeonini</taxon>
        <taxon>Labeo</taxon>
    </lineage>
</organism>
<reference evidence="1 2" key="1">
    <citation type="submission" date="2018-03" db="EMBL/GenBank/DDBJ databases">
        <title>Draft genome sequence of Rohu Carp (Labeo rohita).</title>
        <authorList>
            <person name="Das P."/>
            <person name="Kushwaha B."/>
            <person name="Joshi C.G."/>
            <person name="Kumar D."/>
            <person name="Nagpure N.S."/>
            <person name="Sahoo L."/>
            <person name="Das S.P."/>
            <person name="Bit A."/>
            <person name="Patnaik S."/>
            <person name="Meher P.K."/>
            <person name="Jayasankar P."/>
            <person name="Koringa P.G."/>
            <person name="Patel N.V."/>
            <person name="Hinsu A.T."/>
            <person name="Kumar R."/>
            <person name="Pandey M."/>
            <person name="Agarwal S."/>
            <person name="Srivastava S."/>
            <person name="Singh M."/>
            <person name="Iquebal M.A."/>
            <person name="Jaiswal S."/>
            <person name="Angadi U.B."/>
            <person name="Kumar N."/>
            <person name="Raza M."/>
            <person name="Shah T.M."/>
            <person name="Rai A."/>
            <person name="Jena J.K."/>
        </authorList>
    </citation>
    <scope>NUCLEOTIDE SEQUENCE [LARGE SCALE GENOMIC DNA]</scope>
    <source>
        <strain evidence="1">DASCIFA01</strain>
        <tissue evidence="1">Testis</tissue>
    </source>
</reference>
<gene>
    <name evidence="1" type="ORF">ROHU_013553</name>
</gene>
<dbReference type="PANTHER" id="PTHR17609">
    <property type="entry name" value="HMG DOMAIN-CONTAINING PROTEIN 3"/>
    <property type="match status" value="1"/>
</dbReference>
<dbReference type="Proteomes" id="UP000290572">
    <property type="component" value="Unassembled WGS sequence"/>
</dbReference>
<evidence type="ECO:0000313" key="2">
    <source>
        <dbReference type="Proteomes" id="UP000290572"/>
    </source>
</evidence>
<dbReference type="AlphaFoldDB" id="A0A498L770"/>